<dbReference type="PROSITE" id="PS00198">
    <property type="entry name" value="4FE4S_FER_1"/>
    <property type="match status" value="1"/>
</dbReference>
<dbReference type="NCBIfam" id="TIGR01409">
    <property type="entry name" value="TAT_signal_seq"/>
    <property type="match status" value="1"/>
</dbReference>
<dbReference type="GO" id="GO:0005886">
    <property type="term" value="C:plasma membrane"/>
    <property type="evidence" value="ECO:0007669"/>
    <property type="project" value="UniProtKB-SubCell"/>
</dbReference>
<evidence type="ECO:0000313" key="12">
    <source>
        <dbReference type="Proteomes" id="UP000233649"/>
    </source>
</evidence>
<evidence type="ECO:0000256" key="1">
    <source>
        <dbReference type="ARBA" id="ARBA00004236"/>
    </source>
</evidence>
<dbReference type="InterPro" id="IPR006311">
    <property type="entry name" value="TAT_signal"/>
</dbReference>
<dbReference type="InterPro" id="IPR028894">
    <property type="entry name" value="RDH_dom"/>
</dbReference>
<keyword evidence="5" id="KW-0732">Signal</keyword>
<dbReference type="InterPro" id="IPR019546">
    <property type="entry name" value="TAT_signal_bac_arc"/>
</dbReference>
<keyword evidence="3" id="KW-0004">4Fe-4S</keyword>
<dbReference type="GO" id="GO:0051539">
    <property type="term" value="F:4 iron, 4 sulfur cluster binding"/>
    <property type="evidence" value="ECO:0007669"/>
    <property type="project" value="UniProtKB-KW"/>
</dbReference>
<comment type="cofactor">
    <cofactor evidence="9">
        <name>corrinoid</name>
        <dbReference type="ChEBI" id="CHEBI:33913"/>
    </cofactor>
</comment>
<evidence type="ECO:0000256" key="2">
    <source>
        <dbReference type="ARBA" id="ARBA00022475"/>
    </source>
</evidence>
<evidence type="ECO:0000259" key="10">
    <source>
        <dbReference type="PROSITE" id="PS51379"/>
    </source>
</evidence>
<comment type="subcellular location">
    <subcellularLocation>
        <location evidence="1">Cell membrane</location>
    </subcellularLocation>
</comment>
<comment type="caution">
    <text evidence="11">The sequence shown here is derived from an EMBL/GenBank/DDBJ whole genome shotgun (WGS) entry which is preliminary data.</text>
</comment>
<protein>
    <submittedName>
        <fullName evidence="11">Reductive dehalogenase</fullName>
    </submittedName>
</protein>
<keyword evidence="2" id="KW-1003">Cell membrane</keyword>
<dbReference type="PROSITE" id="PS51379">
    <property type="entry name" value="4FE4S_FER_2"/>
    <property type="match status" value="1"/>
</dbReference>
<dbReference type="SUPFAM" id="SSF54862">
    <property type="entry name" value="4Fe-4S ferredoxins"/>
    <property type="match status" value="1"/>
</dbReference>
<keyword evidence="8" id="KW-0472">Membrane</keyword>
<dbReference type="InterPro" id="IPR017896">
    <property type="entry name" value="4Fe4S_Fe-S-bd"/>
</dbReference>
<feature type="domain" description="4Fe-4S ferredoxin-type" evidence="10">
    <location>
        <begin position="347"/>
        <end position="379"/>
    </location>
</feature>
<dbReference type="Proteomes" id="UP000233649">
    <property type="component" value="Unassembled WGS sequence"/>
</dbReference>
<evidence type="ECO:0000256" key="3">
    <source>
        <dbReference type="ARBA" id="ARBA00022485"/>
    </source>
</evidence>
<evidence type="ECO:0000256" key="5">
    <source>
        <dbReference type="ARBA" id="ARBA00022729"/>
    </source>
</evidence>
<sequence>MSNFHSTVSRRDFMKALGLAGVGLGAAGAATPVFHDLDELISSKPEVRESPWWVKEREFEDPTVEIDWSLKTHFDYNLVHSWVSKETAQEWQEKQAELIREAVANNTPGNTLKDMALANMGLHYAGSDLFNYSQLSRPEYSTVILDTFDVSGQIDNKYGLTRTQLGIPKWQGTPEENSAMVAAVLHFLGSTRVGYVSINENNKKVWFSPDKANRIISWGDVEEPVNTPGILWPGNKLGSLVLPNKCNSLISFVIPQSGISKYHHTALSRAATFLGYAESTIISARLQIFLKTLGYDGVGSDASANNVGFGVLAGNGELGRLNYLVNPWHGALIRKADFMLTDLPLAPTRPIDSGITRFCATCKKCAEMCPGSALSLADGPSWDTLSAQNGLGVKNYTNDWHKCRPWAWPPSPNTVGSCGVCQAVCVFSKLEESSVHDIIKPVVSQTPLFNRFFKRMDDMFNYNNPENPEEWWSRDYKNYPYSRAVPGN</sequence>
<dbReference type="GO" id="GO:0046872">
    <property type="term" value="F:metal ion binding"/>
    <property type="evidence" value="ECO:0007669"/>
    <property type="project" value="UniProtKB-KW"/>
</dbReference>
<dbReference type="EMBL" id="PHFD01000203">
    <property type="protein sequence ID" value="PKH46500.1"/>
    <property type="molecule type" value="Genomic_DNA"/>
</dbReference>
<dbReference type="AlphaFoldDB" id="A0A2J1DWK1"/>
<name>A0A2J1DWK1_9CHLR</name>
<keyword evidence="7" id="KW-0411">Iron-sulfur</keyword>
<reference evidence="11 12" key="1">
    <citation type="journal article" date="2017" name="FEMS Microbiol. Ecol.">
        <title>Reconstructed genomes of novel Dehalococcoides mccartyi strains from 1,2,3,4-tetrachlorodibenzo-p-dioxin-dechlorinating enrichment cultures reveal divergent reductive dehalogenase gene profiles.</title>
        <authorList>
            <person name="Dam H.T."/>
            <person name="Vollmers J."/>
            <person name="Kaster A.K."/>
            <person name="Haggblom M.M."/>
        </authorList>
    </citation>
    <scope>NUCLEOTIDE SEQUENCE [LARGE SCALE GENOMIC DNA]</scope>
    <source>
        <strain evidence="11 12">H1-3-2.001</strain>
    </source>
</reference>
<evidence type="ECO:0000256" key="7">
    <source>
        <dbReference type="ARBA" id="ARBA00023014"/>
    </source>
</evidence>
<dbReference type="NCBIfam" id="TIGR02486">
    <property type="entry name" value="RDH"/>
    <property type="match status" value="1"/>
</dbReference>
<evidence type="ECO:0000256" key="6">
    <source>
        <dbReference type="ARBA" id="ARBA00023004"/>
    </source>
</evidence>
<keyword evidence="6" id="KW-0408">Iron</keyword>
<dbReference type="Pfam" id="PF13486">
    <property type="entry name" value="Dehalogenase"/>
    <property type="match status" value="1"/>
</dbReference>
<dbReference type="InterPro" id="IPR012832">
    <property type="entry name" value="RDH"/>
</dbReference>
<organism evidence="11 12">
    <name type="scientific">Dehalococcoides mccartyi</name>
    <dbReference type="NCBI Taxonomy" id="61435"/>
    <lineage>
        <taxon>Bacteria</taxon>
        <taxon>Bacillati</taxon>
        <taxon>Chloroflexota</taxon>
        <taxon>Dehalococcoidia</taxon>
        <taxon>Dehalococcoidales</taxon>
        <taxon>Dehalococcoidaceae</taxon>
        <taxon>Dehalococcoides</taxon>
    </lineage>
</organism>
<evidence type="ECO:0000256" key="9">
    <source>
        <dbReference type="ARBA" id="ARBA00029374"/>
    </source>
</evidence>
<gene>
    <name evidence="11" type="ORF">CVH13_01062</name>
</gene>
<proteinExistence type="predicted"/>
<dbReference type="InterPro" id="IPR017900">
    <property type="entry name" value="4Fe4S_Fe_S_CS"/>
</dbReference>
<evidence type="ECO:0000256" key="8">
    <source>
        <dbReference type="ARBA" id="ARBA00023136"/>
    </source>
</evidence>
<dbReference type="PROSITE" id="PS51318">
    <property type="entry name" value="TAT"/>
    <property type="match status" value="1"/>
</dbReference>
<accession>A0A2J1DWK1</accession>
<keyword evidence="4" id="KW-0479">Metal-binding</keyword>
<evidence type="ECO:0000313" key="11">
    <source>
        <dbReference type="EMBL" id="PKH46500.1"/>
    </source>
</evidence>
<evidence type="ECO:0000256" key="4">
    <source>
        <dbReference type="ARBA" id="ARBA00022723"/>
    </source>
</evidence>